<reference evidence="3" key="1">
    <citation type="submission" date="2021-02" db="EMBL/GenBank/DDBJ databases">
        <title>Infant gut strain persistence is associated with maternal origin, phylogeny, and functional potential including surface adhesion and iron acquisition.</title>
        <authorList>
            <person name="Lou Y.C."/>
        </authorList>
    </citation>
    <scope>NUCLEOTIDE SEQUENCE</scope>
    <source>
        <strain evidence="3">L1_008_092G1_dasL1_008_092G1_concoct_16</strain>
    </source>
</reference>
<organism evidence="3 4">
    <name type="scientific">Rothia mucilaginosa</name>
    <dbReference type="NCBI Taxonomy" id="43675"/>
    <lineage>
        <taxon>Bacteria</taxon>
        <taxon>Bacillati</taxon>
        <taxon>Actinomycetota</taxon>
        <taxon>Actinomycetes</taxon>
        <taxon>Micrococcales</taxon>
        <taxon>Micrococcaceae</taxon>
        <taxon>Rothia</taxon>
    </lineage>
</organism>
<feature type="transmembrane region" description="Helical" evidence="2">
    <location>
        <begin position="125"/>
        <end position="145"/>
    </location>
</feature>
<proteinExistence type="predicted"/>
<evidence type="ECO:0000256" key="2">
    <source>
        <dbReference type="SAM" id="Phobius"/>
    </source>
</evidence>
<keyword evidence="2" id="KW-1133">Transmembrane helix</keyword>
<evidence type="ECO:0000256" key="1">
    <source>
        <dbReference type="SAM" id="MobiDB-lite"/>
    </source>
</evidence>
<evidence type="ECO:0000313" key="4">
    <source>
        <dbReference type="Proteomes" id="UP000739069"/>
    </source>
</evidence>
<evidence type="ECO:0000313" key="3">
    <source>
        <dbReference type="EMBL" id="MBS6634526.1"/>
    </source>
</evidence>
<comment type="caution">
    <text evidence="3">The sequence shown here is derived from an EMBL/GenBank/DDBJ whole genome shotgun (WGS) entry which is preliminary data.</text>
</comment>
<dbReference type="AlphaFoldDB" id="A0A943YBU4"/>
<sequence>MKVAPPPALHAQPSPGTGVPTVPGGPLADVVRNNDHVLQEVRPLPLPSDDEVNKDDSASNIVRQHWALFLRNGREQRKYLRDILRDEGFARSFLTVLFHVPVSSSAFALYILLASHLGSVHDAGYAVAAFAGAYAVQVMMGPMLVRALGLRALLGVTSLLNIAATANMLVIGWRLTVDPNNVSTLYHALSCVAMGFTTPPWTPFALESLYRRNYPHCDGRLATAVSWGTTANLLMHPLAALMIWAGDAYIAPNHEYSGFWITIGLDALLFLVVLVAPKLLPDVSRLKTATKKARMVRPSLQTAVLVIGLVLLGGCVGSVGSGLLGFALMQGSMNMFMAMVAVGTGSMVLVAFPVILGGQSINPWHGWLLSGILLVLGALYLPTSVDTSTIFYALVLCGATLGVAFAGHELSLSRSLKYVPDAQASFFTRALLGIGMAMGCMWGGYMGDAPYYRNAFMVPVIVATMYFALGHLYGYLWREEHEEKLAPLEA</sequence>
<dbReference type="EMBL" id="JAGZXI010000003">
    <property type="protein sequence ID" value="MBS6634526.1"/>
    <property type="molecule type" value="Genomic_DNA"/>
</dbReference>
<feature type="transmembrane region" description="Helical" evidence="2">
    <location>
        <begin position="456"/>
        <end position="476"/>
    </location>
</feature>
<feature type="region of interest" description="Disordered" evidence="1">
    <location>
        <begin position="1"/>
        <end position="26"/>
    </location>
</feature>
<keyword evidence="2" id="KW-0812">Transmembrane</keyword>
<dbReference type="SUPFAM" id="SSF103473">
    <property type="entry name" value="MFS general substrate transporter"/>
    <property type="match status" value="1"/>
</dbReference>
<protein>
    <submittedName>
        <fullName evidence="3">MFS transporter</fullName>
    </submittedName>
</protein>
<accession>A0A943YBU4</accession>
<feature type="transmembrane region" description="Helical" evidence="2">
    <location>
        <begin position="152"/>
        <end position="173"/>
    </location>
</feature>
<feature type="transmembrane region" description="Helical" evidence="2">
    <location>
        <begin position="335"/>
        <end position="357"/>
    </location>
</feature>
<name>A0A943YBU4_9MICC</name>
<feature type="transmembrane region" description="Helical" evidence="2">
    <location>
        <begin position="221"/>
        <end position="245"/>
    </location>
</feature>
<feature type="transmembrane region" description="Helical" evidence="2">
    <location>
        <begin position="364"/>
        <end position="383"/>
    </location>
</feature>
<dbReference type="InterPro" id="IPR036259">
    <property type="entry name" value="MFS_trans_sf"/>
</dbReference>
<feature type="transmembrane region" description="Helical" evidence="2">
    <location>
        <begin position="257"/>
        <end position="281"/>
    </location>
</feature>
<feature type="compositionally biased region" description="Low complexity" evidence="1">
    <location>
        <begin position="15"/>
        <end position="26"/>
    </location>
</feature>
<feature type="transmembrane region" description="Helical" evidence="2">
    <location>
        <begin position="302"/>
        <end position="329"/>
    </location>
</feature>
<keyword evidence="2" id="KW-0472">Membrane</keyword>
<feature type="transmembrane region" description="Helical" evidence="2">
    <location>
        <begin position="93"/>
        <end position="113"/>
    </location>
</feature>
<feature type="transmembrane region" description="Helical" evidence="2">
    <location>
        <begin position="389"/>
        <end position="406"/>
    </location>
</feature>
<gene>
    <name evidence="3" type="ORF">KH265_02505</name>
</gene>
<dbReference type="Proteomes" id="UP000739069">
    <property type="component" value="Unassembled WGS sequence"/>
</dbReference>
<feature type="transmembrane region" description="Helical" evidence="2">
    <location>
        <begin position="426"/>
        <end position="444"/>
    </location>
</feature>
<feature type="transmembrane region" description="Helical" evidence="2">
    <location>
        <begin position="185"/>
        <end position="209"/>
    </location>
</feature>